<dbReference type="KEGG" id="cser:CCO03_17090"/>
<dbReference type="RefSeq" id="WP_087283032.1">
    <property type="nucleotide sequence ID" value="NZ_CP021455.1"/>
</dbReference>
<sequence length="83" mass="9244">MTAIPFSRALIGGKKNSKLEARVSDELKEAARRRWMDAGFSSESEYIEHVVSIDVFGKEHVRSLILQRLDRVGGVSDNAQRGA</sequence>
<keyword evidence="2" id="KW-1185">Reference proteome</keyword>
<proteinExistence type="predicted"/>
<name>A0A1Y0ESE0_9BURK</name>
<reference evidence="1 2" key="1">
    <citation type="submission" date="2017-05" db="EMBL/GenBank/DDBJ databases">
        <authorList>
            <person name="Song R."/>
            <person name="Chenine A.L."/>
            <person name="Ruprecht R.M."/>
        </authorList>
    </citation>
    <scope>NUCLEOTIDE SEQUENCE [LARGE SCALE GENOMIC DNA]</scope>
    <source>
        <strain evidence="1 2">DSM 26136</strain>
    </source>
</reference>
<accession>A0A1Y0ESE0</accession>
<gene>
    <name evidence="1" type="ORF">CCO03_17090</name>
</gene>
<protein>
    <submittedName>
        <fullName evidence="1">Uncharacterized protein</fullName>
    </submittedName>
</protein>
<dbReference type="EMBL" id="CP021455">
    <property type="protein sequence ID" value="ARU06162.1"/>
    <property type="molecule type" value="Genomic_DNA"/>
</dbReference>
<evidence type="ECO:0000313" key="1">
    <source>
        <dbReference type="EMBL" id="ARU06162.1"/>
    </source>
</evidence>
<dbReference type="AlphaFoldDB" id="A0A1Y0ESE0"/>
<organism evidence="1 2">
    <name type="scientific">Comamonas serinivorans</name>
    <dbReference type="NCBI Taxonomy" id="1082851"/>
    <lineage>
        <taxon>Bacteria</taxon>
        <taxon>Pseudomonadati</taxon>
        <taxon>Pseudomonadota</taxon>
        <taxon>Betaproteobacteria</taxon>
        <taxon>Burkholderiales</taxon>
        <taxon>Comamonadaceae</taxon>
        <taxon>Comamonas</taxon>
    </lineage>
</organism>
<dbReference type="Proteomes" id="UP000196138">
    <property type="component" value="Chromosome"/>
</dbReference>
<evidence type="ECO:0000313" key="2">
    <source>
        <dbReference type="Proteomes" id="UP000196138"/>
    </source>
</evidence>